<reference evidence="1" key="1">
    <citation type="journal article" date="2015" name="Nature">
        <title>Complex archaea that bridge the gap between prokaryotes and eukaryotes.</title>
        <authorList>
            <person name="Spang A."/>
            <person name="Saw J.H."/>
            <person name="Jorgensen S.L."/>
            <person name="Zaremba-Niedzwiedzka K."/>
            <person name="Martijn J."/>
            <person name="Lind A.E."/>
            <person name="van Eijk R."/>
            <person name="Schleper C."/>
            <person name="Guy L."/>
            <person name="Ettema T.J."/>
        </authorList>
    </citation>
    <scope>NUCLEOTIDE SEQUENCE</scope>
</reference>
<accession>A0A0F9PHH9</accession>
<gene>
    <name evidence="1" type="ORF">LCGC14_1137360</name>
</gene>
<protein>
    <submittedName>
        <fullName evidence="1">Uncharacterized protein</fullName>
    </submittedName>
</protein>
<sequence>MRGLRFFGYKNRAIRMITRYKLRKKASSPISRVLSWTVIHLGPASPQASSNLPESSAGHAIGLLFGLAPGGVYLRRELLPATRCALTAPFHPYRSSRTCHEHLGGLLSVALSVGSRRPGVTWHLALRSPDFPPPNITGGDCLASSAETILLHQPPCKEKHLTRYSAVFEFQSTLVQFVFAHPGQLGSNSCSFLKRQLRHQKIQQPVYVKRTRH</sequence>
<dbReference type="AlphaFoldDB" id="A0A0F9PHH9"/>
<name>A0A0F9PHH9_9ZZZZ</name>
<evidence type="ECO:0000313" key="1">
    <source>
        <dbReference type="EMBL" id="KKN00486.1"/>
    </source>
</evidence>
<dbReference type="EMBL" id="LAZR01005370">
    <property type="protein sequence ID" value="KKN00486.1"/>
    <property type="molecule type" value="Genomic_DNA"/>
</dbReference>
<organism evidence="1">
    <name type="scientific">marine sediment metagenome</name>
    <dbReference type="NCBI Taxonomy" id="412755"/>
    <lineage>
        <taxon>unclassified sequences</taxon>
        <taxon>metagenomes</taxon>
        <taxon>ecological metagenomes</taxon>
    </lineage>
</organism>
<comment type="caution">
    <text evidence="1">The sequence shown here is derived from an EMBL/GenBank/DDBJ whole genome shotgun (WGS) entry which is preliminary data.</text>
</comment>
<dbReference type="AntiFam" id="ANF00042">
    <property type="entry name" value="Antisense to RNaseP"/>
</dbReference>
<dbReference type="AntiFam" id="ANF00041">
    <property type="entry name" value="Antisense to RNaseP"/>
</dbReference>
<proteinExistence type="predicted"/>